<organism evidence="8 9">
    <name type="scientific">Clostridium senegalense</name>
    <dbReference type="NCBI Taxonomy" id="1465809"/>
    <lineage>
        <taxon>Bacteria</taxon>
        <taxon>Bacillati</taxon>
        <taxon>Bacillota</taxon>
        <taxon>Clostridia</taxon>
        <taxon>Eubacteriales</taxon>
        <taxon>Clostridiaceae</taxon>
        <taxon>Clostridium</taxon>
    </lineage>
</organism>
<evidence type="ECO:0000256" key="1">
    <source>
        <dbReference type="ARBA" id="ARBA00004651"/>
    </source>
</evidence>
<feature type="transmembrane region" description="Helical" evidence="7">
    <location>
        <begin position="286"/>
        <end position="304"/>
    </location>
</feature>
<evidence type="ECO:0000313" key="8">
    <source>
        <dbReference type="EMBL" id="NEU05467.1"/>
    </source>
</evidence>
<feature type="transmembrane region" description="Helical" evidence="7">
    <location>
        <begin position="12"/>
        <end position="29"/>
    </location>
</feature>
<feature type="transmembrane region" description="Helical" evidence="7">
    <location>
        <begin position="197"/>
        <end position="218"/>
    </location>
</feature>
<proteinExistence type="predicted"/>
<reference evidence="8 9" key="1">
    <citation type="submission" date="2020-02" db="EMBL/GenBank/DDBJ databases">
        <title>Genome assembly of a novel Clostridium senegalense strain.</title>
        <authorList>
            <person name="Gupta T.B."/>
            <person name="Jauregui R."/>
            <person name="Maclean P."/>
            <person name="Nawarathana A."/>
            <person name="Brightwell G."/>
        </authorList>
    </citation>
    <scope>NUCLEOTIDE SEQUENCE [LARGE SCALE GENOMIC DNA]</scope>
    <source>
        <strain evidence="8 9">AGRFS4</strain>
    </source>
</reference>
<feature type="transmembrane region" description="Helical" evidence="7">
    <location>
        <begin position="402"/>
        <end position="427"/>
    </location>
</feature>
<evidence type="ECO:0000313" key="9">
    <source>
        <dbReference type="Proteomes" id="UP000481872"/>
    </source>
</evidence>
<comment type="caution">
    <text evidence="8">The sequence shown here is derived from an EMBL/GenBank/DDBJ whole genome shotgun (WGS) entry which is preliminary data.</text>
</comment>
<keyword evidence="4 7" id="KW-0812">Transmembrane</keyword>
<evidence type="ECO:0000256" key="3">
    <source>
        <dbReference type="ARBA" id="ARBA00022475"/>
    </source>
</evidence>
<dbReference type="GO" id="GO:0015297">
    <property type="term" value="F:antiporter activity"/>
    <property type="evidence" value="ECO:0007669"/>
    <property type="project" value="InterPro"/>
</dbReference>
<evidence type="ECO:0000256" key="5">
    <source>
        <dbReference type="ARBA" id="ARBA00022989"/>
    </source>
</evidence>
<feature type="transmembrane region" description="Helical" evidence="7">
    <location>
        <begin position="162"/>
        <end position="185"/>
    </location>
</feature>
<evidence type="ECO:0000256" key="4">
    <source>
        <dbReference type="ARBA" id="ARBA00022692"/>
    </source>
</evidence>
<dbReference type="InterPro" id="IPR048279">
    <property type="entry name" value="MdtK-like"/>
</dbReference>
<feature type="transmembrane region" description="Helical" evidence="7">
    <location>
        <begin position="57"/>
        <end position="80"/>
    </location>
</feature>
<comment type="subcellular location">
    <subcellularLocation>
        <location evidence="1">Cell membrane</location>
        <topology evidence="1">Multi-pass membrane protein</topology>
    </subcellularLocation>
</comment>
<keyword evidence="9" id="KW-1185">Reference proteome</keyword>
<dbReference type="RefSeq" id="WP_199870245.1">
    <property type="nucleotide sequence ID" value="NZ_JAAGPU010000020.1"/>
</dbReference>
<feature type="transmembrane region" description="Helical" evidence="7">
    <location>
        <begin position="359"/>
        <end position="382"/>
    </location>
</feature>
<evidence type="ECO:0000256" key="7">
    <source>
        <dbReference type="SAM" id="Phobius"/>
    </source>
</evidence>
<sequence length="459" mass="49944">MLKRFKEDKEFYKRLFIITLPIVLQNLIASSLNMLDTMMIGVVGEIELASVGIANQYYFLFSLIVFGISSGSGVFIAQLWGKRDVKNIKKTLGIGLISGLIAAVLFSTIGLLFSKQIMGIFNTDPRVIETGSKYLVIVIVSYLFTAITFSYAAALRSIGNTVLPMIASFIGLVTNGALNYILIFGKLGLPAMGVKGAALATVTARIVECLIILIVVYSKNEILNAKIKEFINIEKYVLNGLYKVTIPIVLNEACWGLGSVTYVAIYGRIGTGAAASIQICSTVMNLFMIVTFGLANAAVVIVGNEIGANREEVGKIYAQRISKLAIMVSIILSLVLALSSKWILSIFNVSETVKLDSLYILYIYAAVLIVKVYNAVMIVGVLRGGGDSTFGSLVQVITLWCIGIPLAYIGAFIICLPVYLVVLLTFVEEAIKVVIMMKRFKSGKWIHNMVKDIGKEASI</sequence>
<dbReference type="NCBIfam" id="TIGR00797">
    <property type="entry name" value="matE"/>
    <property type="match status" value="1"/>
</dbReference>
<dbReference type="PANTHER" id="PTHR42925">
    <property type="entry name" value="MULTIDRUG AND TOXIN EFFLUX PROTEIN MATE FAMILY"/>
    <property type="match status" value="1"/>
</dbReference>
<dbReference type="CDD" id="cd13134">
    <property type="entry name" value="MATE_like_8"/>
    <property type="match status" value="1"/>
</dbReference>
<dbReference type="GO" id="GO:0042910">
    <property type="term" value="F:xenobiotic transmembrane transporter activity"/>
    <property type="evidence" value="ECO:0007669"/>
    <property type="project" value="InterPro"/>
</dbReference>
<dbReference type="InterPro" id="IPR047135">
    <property type="entry name" value="YsiQ"/>
</dbReference>
<keyword evidence="2" id="KW-0813">Transport</keyword>
<keyword evidence="5 7" id="KW-1133">Transmembrane helix</keyword>
<dbReference type="Pfam" id="PF01554">
    <property type="entry name" value="MatE"/>
    <property type="match status" value="2"/>
</dbReference>
<feature type="transmembrane region" description="Helical" evidence="7">
    <location>
        <begin position="134"/>
        <end position="155"/>
    </location>
</feature>
<dbReference type="GO" id="GO:0005886">
    <property type="term" value="C:plasma membrane"/>
    <property type="evidence" value="ECO:0007669"/>
    <property type="project" value="UniProtKB-SubCell"/>
</dbReference>
<feature type="transmembrane region" description="Helical" evidence="7">
    <location>
        <begin position="324"/>
        <end position="347"/>
    </location>
</feature>
<protein>
    <submittedName>
        <fullName evidence="8">MATE family efflux transporter</fullName>
    </submittedName>
</protein>
<dbReference type="Proteomes" id="UP000481872">
    <property type="component" value="Unassembled WGS sequence"/>
</dbReference>
<gene>
    <name evidence="8" type="ORF">G3M99_11510</name>
</gene>
<feature type="transmembrane region" description="Helical" evidence="7">
    <location>
        <begin position="92"/>
        <end position="114"/>
    </location>
</feature>
<dbReference type="EMBL" id="JAAGPU010000020">
    <property type="protein sequence ID" value="NEU05467.1"/>
    <property type="molecule type" value="Genomic_DNA"/>
</dbReference>
<evidence type="ECO:0000256" key="6">
    <source>
        <dbReference type="ARBA" id="ARBA00023136"/>
    </source>
</evidence>
<dbReference type="InterPro" id="IPR002528">
    <property type="entry name" value="MATE_fam"/>
</dbReference>
<dbReference type="PIRSF" id="PIRSF006603">
    <property type="entry name" value="DinF"/>
    <property type="match status" value="1"/>
</dbReference>
<keyword evidence="3" id="KW-1003">Cell membrane</keyword>
<dbReference type="AlphaFoldDB" id="A0A6M0H4M3"/>
<keyword evidence="6 7" id="KW-0472">Membrane</keyword>
<evidence type="ECO:0000256" key="2">
    <source>
        <dbReference type="ARBA" id="ARBA00022448"/>
    </source>
</evidence>
<accession>A0A6M0H4M3</accession>
<name>A0A6M0H4M3_9CLOT</name>
<dbReference type="PANTHER" id="PTHR42925:SF2">
    <property type="entry name" value="NA+ DRIVEN MULTIDRUG EFFLUX PUMP"/>
    <property type="match status" value="1"/>
</dbReference>